<accession>A0A5Q3S6F0</accession>
<organism evidence="1 2">
    <name type="scientific">Neisseria brasiliensis</name>
    <dbReference type="NCBI Taxonomy" id="2666100"/>
    <lineage>
        <taxon>Bacteria</taxon>
        <taxon>Pseudomonadati</taxon>
        <taxon>Pseudomonadota</taxon>
        <taxon>Betaproteobacteria</taxon>
        <taxon>Neisseriales</taxon>
        <taxon>Neisseriaceae</taxon>
        <taxon>Neisseria</taxon>
    </lineage>
</organism>
<evidence type="ECO:0000313" key="2">
    <source>
        <dbReference type="Proteomes" id="UP000486297"/>
    </source>
</evidence>
<name>A0A5Q3S6F0_9NEIS</name>
<evidence type="ECO:0000313" key="1">
    <source>
        <dbReference type="EMBL" id="MRN37274.1"/>
    </source>
</evidence>
<proteinExistence type="predicted"/>
<keyword evidence="2" id="KW-1185">Reference proteome</keyword>
<dbReference type="EMBL" id="WJXO01000001">
    <property type="protein sequence ID" value="MRN37274.1"/>
    <property type="molecule type" value="Genomic_DNA"/>
</dbReference>
<protein>
    <submittedName>
        <fullName evidence="1">Uncharacterized protein</fullName>
    </submittedName>
</protein>
<dbReference type="Proteomes" id="UP000486297">
    <property type="component" value="Unassembled WGS sequence"/>
</dbReference>
<sequence>MKLIKLAMCVLFSMSMVQSAWANQNLTLSHNLTLFLCQTKAGEKISLKSLRQANGYVLSFHAGKYMAEAAADSAYFAYTSNSEALSFESGKYIYEMAQFHNGDASVTITSSQTGKEIQNYECWDDLDMKLNRISPHYFKPYTDEWENRLQRRFLK</sequence>
<reference evidence="1" key="1">
    <citation type="journal article" name="Emerg. Infect. Dis.">
        <title>Two cases of a newly characterized neisseria species.</title>
        <authorList>
            <person name="Mustapha M."/>
            <person name="Lemos A.P.S."/>
            <person name="Harrison L.H."/>
            <person name="Vantyne D."/>
            <person name="Sacchi C.T."/>
        </authorList>
    </citation>
    <scope>NUCLEOTIDE SEQUENCE</scope>
    <source>
        <strain evidence="1">N.95.16</strain>
    </source>
</reference>
<gene>
    <name evidence="1" type="ORF">GJU80_01840</name>
</gene>
<comment type="caution">
    <text evidence="1">The sequence shown here is derived from an EMBL/GenBank/DDBJ whole genome shotgun (WGS) entry which is preliminary data.</text>
</comment>
<dbReference type="RefSeq" id="WP_095502128.1">
    <property type="nucleotide sequence ID" value="NZ_CP046027.1"/>
</dbReference>
<dbReference type="AlphaFoldDB" id="A0A5Q3S6F0"/>